<dbReference type="PANTHER" id="PTHR36438">
    <property type="entry name" value="IRON-SULFUR CLUSTER REPAIR PROTEIN YTFE"/>
    <property type="match status" value="1"/>
</dbReference>
<keyword evidence="4" id="KW-0408">Iron</keyword>
<dbReference type="Pfam" id="PF01814">
    <property type="entry name" value="Hemerythrin"/>
    <property type="match status" value="1"/>
</dbReference>
<dbReference type="Gene3D" id="1.10.3910.10">
    <property type="entry name" value="SP0561-like"/>
    <property type="match status" value="1"/>
</dbReference>
<keyword evidence="8" id="KW-1185">Reference proteome</keyword>
<keyword evidence="5" id="KW-0175">Coiled coil</keyword>
<dbReference type="HOGENOM" id="CLU_076075_0_0_9"/>
<comment type="subcellular location">
    <subcellularLocation>
        <location evidence="1">Cytoplasm</location>
    </subcellularLocation>
</comment>
<protein>
    <recommendedName>
        <fullName evidence="6">Hemerythrin-like domain-containing protein</fullName>
    </recommendedName>
</protein>
<name>D5WPU9_KYRT2</name>
<feature type="coiled-coil region" evidence="5">
    <location>
        <begin position="50"/>
        <end position="77"/>
    </location>
</feature>
<dbReference type="AlphaFoldDB" id="D5WPU9"/>
<dbReference type="STRING" id="562970.Btus_1651"/>
<keyword evidence="2" id="KW-0963">Cytoplasm</keyword>
<evidence type="ECO:0000313" key="7">
    <source>
        <dbReference type="EMBL" id="ADG06358.1"/>
    </source>
</evidence>
<evidence type="ECO:0000313" key="8">
    <source>
        <dbReference type="Proteomes" id="UP000002368"/>
    </source>
</evidence>
<feature type="domain" description="Hemerythrin-like" evidence="6">
    <location>
        <begin position="85"/>
        <end position="152"/>
    </location>
</feature>
<dbReference type="Proteomes" id="UP000002368">
    <property type="component" value="Chromosome"/>
</dbReference>
<dbReference type="GO" id="GO:0005737">
    <property type="term" value="C:cytoplasm"/>
    <property type="evidence" value="ECO:0007669"/>
    <property type="project" value="UniProtKB-SubCell"/>
</dbReference>
<dbReference type="PANTHER" id="PTHR36438:SF1">
    <property type="entry name" value="IRON-SULFUR CLUSTER REPAIR PROTEIN YTFE"/>
    <property type="match status" value="1"/>
</dbReference>
<evidence type="ECO:0000256" key="3">
    <source>
        <dbReference type="ARBA" id="ARBA00022723"/>
    </source>
</evidence>
<organism evidence="7 8">
    <name type="scientific">Kyrpidia tusciae (strain DSM 2912 / NBRC 15312 / T2)</name>
    <name type="common">Bacillus tusciae</name>
    <dbReference type="NCBI Taxonomy" id="562970"/>
    <lineage>
        <taxon>Bacteria</taxon>
        <taxon>Bacillati</taxon>
        <taxon>Bacillota</taxon>
        <taxon>Bacilli</taxon>
        <taxon>Bacillales</taxon>
        <taxon>Alicyclobacillaceae</taxon>
        <taxon>Kyrpidia</taxon>
    </lineage>
</organism>
<dbReference type="KEGG" id="bts:Btus_1651"/>
<dbReference type="EMBL" id="CP002017">
    <property type="protein sequence ID" value="ADG06358.1"/>
    <property type="molecule type" value="Genomic_DNA"/>
</dbReference>
<sequence length="175" mass="19670">MHTFTGSDQVGDVVARFPKAAEVFKRHRIDFCCGGGRTIHDAAQASGLNEDRILQELSDLYAENANLNEQNVNWANESMGALVDHIVNVHHAYLNTTLPVLGELTTKILRVHGANHGELASVHRLFHSLKMEFEQHLIKEETVVFPKIVEFENQKSDASLEVKNIYTLTLFHANI</sequence>
<evidence type="ECO:0000256" key="2">
    <source>
        <dbReference type="ARBA" id="ARBA00022490"/>
    </source>
</evidence>
<dbReference type="RefSeq" id="WP_013075645.1">
    <property type="nucleotide sequence ID" value="NC_014098.1"/>
</dbReference>
<dbReference type="GO" id="GO:0046872">
    <property type="term" value="F:metal ion binding"/>
    <property type="evidence" value="ECO:0007669"/>
    <property type="project" value="UniProtKB-KW"/>
</dbReference>
<dbReference type="SUPFAM" id="SSF140683">
    <property type="entry name" value="SP0561-like"/>
    <property type="match status" value="1"/>
</dbReference>
<reference evidence="7 8" key="1">
    <citation type="journal article" date="2011" name="Stand. Genomic Sci.">
        <title>Complete genome sequence of the thermophilic, hydrogen-oxidizing Bacillus tusciae type strain (T2) and reclassification in the new genus, Kyrpidia gen. nov. as Kyrpidia tusciae comb. nov. and emendation of the family Alicyclobacillaceae da Costa and Rainey, 2010.</title>
        <authorList>
            <person name="Klenk H.P."/>
            <person name="Lapidus A."/>
            <person name="Chertkov O."/>
            <person name="Copeland A."/>
            <person name="Del Rio T.G."/>
            <person name="Nolan M."/>
            <person name="Lucas S."/>
            <person name="Chen F."/>
            <person name="Tice H."/>
            <person name="Cheng J.F."/>
            <person name="Han C."/>
            <person name="Bruce D."/>
            <person name="Goodwin L."/>
            <person name="Pitluck S."/>
            <person name="Pati A."/>
            <person name="Ivanova N."/>
            <person name="Mavromatis K."/>
            <person name="Daum C."/>
            <person name="Chen A."/>
            <person name="Palaniappan K."/>
            <person name="Chang Y.J."/>
            <person name="Land M."/>
            <person name="Hauser L."/>
            <person name="Jeffries C.D."/>
            <person name="Detter J.C."/>
            <person name="Rohde M."/>
            <person name="Abt B."/>
            <person name="Pukall R."/>
            <person name="Goker M."/>
            <person name="Bristow J."/>
            <person name="Markowitz V."/>
            <person name="Hugenholtz P."/>
            <person name="Eisen J.A."/>
        </authorList>
    </citation>
    <scope>NUCLEOTIDE SEQUENCE [LARGE SCALE GENOMIC DNA]</scope>
    <source>
        <strain evidence="7 8">DSM 2912</strain>
    </source>
</reference>
<gene>
    <name evidence="7" type="ordered locus">Btus_1651</name>
</gene>
<dbReference type="InterPro" id="IPR038062">
    <property type="entry name" value="ScdA-like_N_sf"/>
</dbReference>
<evidence type="ECO:0000256" key="5">
    <source>
        <dbReference type="SAM" id="Coils"/>
    </source>
</evidence>
<evidence type="ECO:0000256" key="1">
    <source>
        <dbReference type="ARBA" id="ARBA00004496"/>
    </source>
</evidence>
<evidence type="ECO:0000256" key="4">
    <source>
        <dbReference type="ARBA" id="ARBA00023004"/>
    </source>
</evidence>
<proteinExistence type="predicted"/>
<dbReference type="InterPro" id="IPR012312">
    <property type="entry name" value="Hemerythrin-like"/>
</dbReference>
<dbReference type="Gene3D" id="1.20.120.520">
    <property type="entry name" value="nmb1532 protein domain like"/>
    <property type="match status" value="1"/>
</dbReference>
<dbReference type="InterPro" id="IPR019903">
    <property type="entry name" value="RIC_family"/>
</dbReference>
<evidence type="ECO:0000259" key="6">
    <source>
        <dbReference type="Pfam" id="PF01814"/>
    </source>
</evidence>
<accession>D5WPU9</accession>
<dbReference type="eggNOG" id="COG2846">
    <property type="taxonomic scope" value="Bacteria"/>
</dbReference>
<dbReference type="Pfam" id="PF04405">
    <property type="entry name" value="ScdA_N"/>
    <property type="match status" value="1"/>
</dbReference>
<keyword evidence="3" id="KW-0479">Metal-binding</keyword>